<dbReference type="Proteomes" id="UP001607303">
    <property type="component" value="Unassembled WGS sequence"/>
</dbReference>
<comment type="caution">
    <text evidence="2">The sequence shown here is derived from an EMBL/GenBank/DDBJ whole genome shotgun (WGS) entry which is preliminary data.</text>
</comment>
<name>A0ABD2AS15_VESMC</name>
<reference evidence="2 3" key="1">
    <citation type="journal article" date="2024" name="Ann. Entomol. Soc. Am.">
        <title>Genomic analyses of the southern and eastern yellowjacket wasps (Hymenoptera: Vespidae) reveal evolutionary signatures of social life.</title>
        <authorList>
            <person name="Catto M.A."/>
            <person name="Caine P.B."/>
            <person name="Orr S.E."/>
            <person name="Hunt B.G."/>
            <person name="Goodisman M.A.D."/>
        </authorList>
    </citation>
    <scope>NUCLEOTIDE SEQUENCE [LARGE SCALE GENOMIC DNA]</scope>
    <source>
        <strain evidence="2">232</strain>
        <tissue evidence="2">Head and thorax</tissue>
    </source>
</reference>
<organism evidence="2 3">
    <name type="scientific">Vespula maculifrons</name>
    <name type="common">Eastern yellow jacket</name>
    <name type="synonym">Wasp</name>
    <dbReference type="NCBI Taxonomy" id="7453"/>
    <lineage>
        <taxon>Eukaryota</taxon>
        <taxon>Metazoa</taxon>
        <taxon>Ecdysozoa</taxon>
        <taxon>Arthropoda</taxon>
        <taxon>Hexapoda</taxon>
        <taxon>Insecta</taxon>
        <taxon>Pterygota</taxon>
        <taxon>Neoptera</taxon>
        <taxon>Endopterygota</taxon>
        <taxon>Hymenoptera</taxon>
        <taxon>Apocrita</taxon>
        <taxon>Aculeata</taxon>
        <taxon>Vespoidea</taxon>
        <taxon>Vespidae</taxon>
        <taxon>Vespinae</taxon>
        <taxon>Vespula</taxon>
    </lineage>
</organism>
<keyword evidence="3" id="KW-1185">Reference proteome</keyword>
<keyword evidence="1" id="KW-0812">Transmembrane</keyword>
<accession>A0ABD2AS15</accession>
<keyword evidence="1" id="KW-0472">Membrane</keyword>
<dbReference type="EMBL" id="JAYRBN010000114">
    <property type="protein sequence ID" value="KAL2723408.1"/>
    <property type="molecule type" value="Genomic_DNA"/>
</dbReference>
<dbReference type="AlphaFoldDB" id="A0ABD2AS15"/>
<evidence type="ECO:0000313" key="2">
    <source>
        <dbReference type="EMBL" id="KAL2723408.1"/>
    </source>
</evidence>
<keyword evidence="1" id="KW-1133">Transmembrane helix</keyword>
<sequence>YSPATITKRNNIHVSMSLPAVKRSWKPPEVAEDDEKEEVVAMPVAKPVVVMVLVVSVSIVLVVVTVVMVLSVVREKSITHADAWAAAVAATAANGGGGNGGGGGSGGSGGVVVAVANTSERRRRTTTTNDEDGRGIFSRTLSSELHKHDRKGVPYVLNIIEKLYGRLSLKLLQITKQSNNFVSSYIKIKMLFAYSESTK</sequence>
<feature type="non-terminal residue" evidence="2">
    <location>
        <position position="1"/>
    </location>
</feature>
<feature type="transmembrane region" description="Helical" evidence="1">
    <location>
        <begin position="48"/>
        <end position="73"/>
    </location>
</feature>
<evidence type="ECO:0000313" key="3">
    <source>
        <dbReference type="Proteomes" id="UP001607303"/>
    </source>
</evidence>
<proteinExistence type="predicted"/>
<gene>
    <name evidence="2" type="ORF">V1477_019259</name>
</gene>
<evidence type="ECO:0000256" key="1">
    <source>
        <dbReference type="SAM" id="Phobius"/>
    </source>
</evidence>
<protein>
    <submittedName>
        <fullName evidence="2">Uncharacterized protein</fullName>
    </submittedName>
</protein>